<dbReference type="AlphaFoldDB" id="A0A183KX96"/>
<reference evidence="4" key="1">
    <citation type="submission" date="2016-06" db="UniProtKB">
        <authorList>
            <consortium name="WormBaseParasite"/>
        </authorList>
    </citation>
    <scope>IDENTIFICATION</scope>
</reference>
<evidence type="ECO:0000313" key="2">
    <source>
        <dbReference type="EMBL" id="VDP69920.1"/>
    </source>
</evidence>
<dbReference type="STRING" id="6186.A0A183KX96"/>
<dbReference type="PANTHER" id="PTHR45850:SF1">
    <property type="entry name" value="SORTING NEXIN 6, ISOFORM B"/>
    <property type="match status" value="1"/>
</dbReference>
<gene>
    <name evidence="2" type="ORF">SCUD_LOCUS19690</name>
</gene>
<feature type="compositionally biased region" description="Polar residues" evidence="1">
    <location>
        <begin position="22"/>
        <end position="39"/>
    </location>
</feature>
<protein>
    <submittedName>
        <fullName evidence="4">PX domain-containing protein</fullName>
    </submittedName>
</protein>
<dbReference type="WBParaSite" id="SCUD_0001969301-mRNA-1">
    <property type="protein sequence ID" value="SCUD_0001969301-mRNA-1"/>
    <property type="gene ID" value="SCUD_0001969301"/>
</dbReference>
<feature type="region of interest" description="Disordered" evidence="1">
    <location>
        <begin position="20"/>
        <end position="39"/>
    </location>
</feature>
<dbReference type="Gene3D" id="3.30.1520.10">
    <property type="entry name" value="Phox-like domain"/>
    <property type="match status" value="1"/>
</dbReference>
<name>A0A183KX96_9TREM</name>
<sequence>EHIGEHSTSIYHDTVSIGGGSSFPQFPSQTRGWSDATDPNSESLAVEISGAMSDKDRVLFKIHTKTTLPDFKQNECDVQRMHEEFVWLHDRLVENDAYAGLIVLVTFDILAPQWTLLSDSGID</sequence>
<accession>A0A183KX96</accession>
<proteinExistence type="predicted"/>
<reference evidence="2 3" key="2">
    <citation type="submission" date="2018-11" db="EMBL/GenBank/DDBJ databases">
        <authorList>
            <consortium name="Pathogen Informatics"/>
        </authorList>
    </citation>
    <scope>NUCLEOTIDE SEQUENCE [LARGE SCALE GENOMIC DNA]</scope>
    <source>
        <strain evidence="2">Dakar</strain>
        <strain evidence="3">Dakar, Senegal</strain>
    </source>
</reference>
<keyword evidence="3" id="KW-1185">Reference proteome</keyword>
<dbReference type="Proteomes" id="UP000279833">
    <property type="component" value="Unassembled WGS sequence"/>
</dbReference>
<evidence type="ECO:0000313" key="4">
    <source>
        <dbReference type="WBParaSite" id="SCUD_0001969301-mRNA-1"/>
    </source>
</evidence>
<dbReference type="EMBL" id="UZAK01042949">
    <property type="protein sequence ID" value="VDP69920.1"/>
    <property type="molecule type" value="Genomic_DNA"/>
</dbReference>
<dbReference type="InterPro" id="IPR036871">
    <property type="entry name" value="PX_dom_sf"/>
</dbReference>
<dbReference type="SUPFAM" id="SSF64268">
    <property type="entry name" value="PX domain"/>
    <property type="match status" value="1"/>
</dbReference>
<evidence type="ECO:0000256" key="1">
    <source>
        <dbReference type="SAM" id="MobiDB-lite"/>
    </source>
</evidence>
<dbReference type="PANTHER" id="PTHR45850">
    <property type="entry name" value="SORTING NEXIN FAMILY MEMBER"/>
    <property type="match status" value="1"/>
</dbReference>
<organism evidence="4">
    <name type="scientific">Schistosoma curassoni</name>
    <dbReference type="NCBI Taxonomy" id="6186"/>
    <lineage>
        <taxon>Eukaryota</taxon>
        <taxon>Metazoa</taxon>
        <taxon>Spiralia</taxon>
        <taxon>Lophotrochozoa</taxon>
        <taxon>Platyhelminthes</taxon>
        <taxon>Trematoda</taxon>
        <taxon>Digenea</taxon>
        <taxon>Strigeidida</taxon>
        <taxon>Schistosomatoidea</taxon>
        <taxon>Schistosomatidae</taxon>
        <taxon>Schistosoma</taxon>
    </lineage>
</organism>
<dbReference type="GO" id="GO:0035091">
    <property type="term" value="F:phosphatidylinositol binding"/>
    <property type="evidence" value="ECO:0007669"/>
    <property type="project" value="InterPro"/>
</dbReference>
<evidence type="ECO:0000313" key="3">
    <source>
        <dbReference type="Proteomes" id="UP000279833"/>
    </source>
</evidence>